<keyword evidence="3" id="KW-1185">Reference proteome</keyword>
<feature type="compositionally biased region" description="Polar residues" evidence="1">
    <location>
        <begin position="187"/>
        <end position="197"/>
    </location>
</feature>
<evidence type="ECO:0000256" key="1">
    <source>
        <dbReference type="SAM" id="MobiDB-lite"/>
    </source>
</evidence>
<feature type="region of interest" description="Disordered" evidence="1">
    <location>
        <begin position="154"/>
        <end position="247"/>
    </location>
</feature>
<dbReference type="Proteomes" id="UP000823561">
    <property type="component" value="Chromosome 16"/>
</dbReference>
<evidence type="ECO:0000313" key="2">
    <source>
        <dbReference type="EMBL" id="KAG5268218.1"/>
    </source>
</evidence>
<dbReference type="EMBL" id="JADWDJ010000016">
    <property type="protein sequence ID" value="KAG5268218.1"/>
    <property type="molecule type" value="Genomic_DNA"/>
</dbReference>
<accession>A0AAV6FZE7</accession>
<proteinExistence type="predicted"/>
<feature type="non-terminal residue" evidence="2">
    <location>
        <position position="1"/>
    </location>
</feature>
<feature type="region of interest" description="Disordered" evidence="1">
    <location>
        <begin position="69"/>
        <end position="98"/>
    </location>
</feature>
<name>A0AAV6FZE7_9TELE</name>
<feature type="non-terminal residue" evidence="2">
    <location>
        <position position="247"/>
    </location>
</feature>
<organism evidence="2 3">
    <name type="scientific">Alosa alosa</name>
    <name type="common">allis shad</name>
    <dbReference type="NCBI Taxonomy" id="278164"/>
    <lineage>
        <taxon>Eukaryota</taxon>
        <taxon>Metazoa</taxon>
        <taxon>Chordata</taxon>
        <taxon>Craniata</taxon>
        <taxon>Vertebrata</taxon>
        <taxon>Euteleostomi</taxon>
        <taxon>Actinopterygii</taxon>
        <taxon>Neopterygii</taxon>
        <taxon>Teleostei</taxon>
        <taxon>Clupei</taxon>
        <taxon>Clupeiformes</taxon>
        <taxon>Clupeoidei</taxon>
        <taxon>Clupeidae</taxon>
        <taxon>Alosa</taxon>
    </lineage>
</organism>
<reference evidence="2" key="1">
    <citation type="submission" date="2020-10" db="EMBL/GenBank/DDBJ databases">
        <title>Chromosome-scale genome assembly of the Allis shad, Alosa alosa.</title>
        <authorList>
            <person name="Margot Z."/>
            <person name="Christophe K."/>
            <person name="Cabau C."/>
            <person name="Louis A."/>
            <person name="Berthelot C."/>
            <person name="Parey E."/>
            <person name="Roest Crollius H."/>
            <person name="Montfort J."/>
            <person name="Robinson-Rechavi M."/>
            <person name="Bucao C."/>
            <person name="Bouchez O."/>
            <person name="Gislard M."/>
            <person name="Lluch J."/>
            <person name="Milhes M."/>
            <person name="Lampietro C."/>
            <person name="Lopez Roques C."/>
            <person name="Donnadieu C."/>
            <person name="Braasch I."/>
            <person name="Desvignes T."/>
            <person name="Postlethwait J."/>
            <person name="Bobe J."/>
            <person name="Guiguen Y."/>
        </authorList>
    </citation>
    <scope>NUCLEOTIDE SEQUENCE</scope>
    <source>
        <strain evidence="2">M-15738</strain>
        <tissue evidence="2">Blood</tissue>
    </source>
</reference>
<comment type="caution">
    <text evidence="2">The sequence shown here is derived from an EMBL/GenBank/DDBJ whole genome shotgun (WGS) entry which is preliminary data.</text>
</comment>
<gene>
    <name evidence="2" type="ORF">AALO_G00209590</name>
</gene>
<sequence length="247" mass="26142">SLVLPGELFGVCVLVAVPPKSSAVPLVSFQSTRLCAILAGQNPFCGHRQMSVNNKKSSAEEMNLEPGPILADEESPAQEMQPPILADEESPAQEMPPPILADEDSPAQEMQPCTLPSDPCMDQEISMQEVHPAKGPSCSLSVLGTQCTSSPLLEQPSAELVDDDLTPLPCAQPLSTGGVGHPPSSPDTPCSRRSTLHPSPVPSSVWPSALGPVLAGENSSDIEHNEGTERKRKRDDDGDGEERRTKG</sequence>
<dbReference type="AlphaFoldDB" id="A0AAV6FZE7"/>
<evidence type="ECO:0000313" key="3">
    <source>
        <dbReference type="Proteomes" id="UP000823561"/>
    </source>
</evidence>
<protein>
    <submittedName>
        <fullName evidence="2">Uncharacterized protein</fullName>
    </submittedName>
</protein>